<evidence type="ECO:0000313" key="3">
    <source>
        <dbReference type="EMBL" id="KAI1508466.1"/>
    </source>
</evidence>
<sequence>MRGNILKAFEATGVAPPSADAVLRRFKTTTPQQDEDLDIEEHGDGNTWDQLRNLFDAVVKNAVKVEAKWLSASLYSMQVQNELLYHENEGLCTTLSTVYRHSVKSKSLELQQRKEICGAVATSSSVVASPPPQPLVKTTTRRRQIKLPGKQISTT</sequence>
<evidence type="ECO:0000313" key="5">
    <source>
        <dbReference type="Proteomes" id="UP000249757"/>
    </source>
</evidence>
<feature type="region of interest" description="Disordered" evidence="1">
    <location>
        <begin position="125"/>
        <end position="155"/>
    </location>
</feature>
<proteinExistence type="predicted"/>
<comment type="caution">
    <text evidence="2">The sequence shown here is derived from an EMBL/GenBank/DDBJ whole genome shotgun (WGS) entry which is preliminary data.</text>
</comment>
<reference evidence="3" key="2">
    <citation type="submission" date="2021-05" db="EMBL/GenBank/DDBJ databases">
        <authorList>
            <person name="Moolhuijzen P.M."/>
            <person name="Moffat C.S."/>
        </authorList>
    </citation>
    <scope>NUCLEOTIDE SEQUENCE</scope>
    <source>
        <strain evidence="3">86-124</strain>
    </source>
</reference>
<evidence type="ECO:0000313" key="4">
    <source>
        <dbReference type="Proteomes" id="UP000245464"/>
    </source>
</evidence>
<organism evidence="2 4">
    <name type="scientific">Pyrenophora tritici-repentis</name>
    <dbReference type="NCBI Taxonomy" id="45151"/>
    <lineage>
        <taxon>Eukaryota</taxon>
        <taxon>Fungi</taxon>
        <taxon>Dikarya</taxon>
        <taxon>Ascomycota</taxon>
        <taxon>Pezizomycotina</taxon>
        <taxon>Dothideomycetes</taxon>
        <taxon>Pleosporomycetidae</taxon>
        <taxon>Pleosporales</taxon>
        <taxon>Pleosporineae</taxon>
        <taxon>Pleosporaceae</taxon>
        <taxon>Pyrenophora</taxon>
    </lineage>
</organism>
<dbReference type="Proteomes" id="UP000249757">
    <property type="component" value="Unassembled WGS sequence"/>
</dbReference>
<reference evidence="5" key="4">
    <citation type="journal article" date="2022" name="Microb. Genom.">
        <title>A global pangenome for the wheat fungal pathogen Pyrenophora tritici-repentis and prediction of effector protein structural homology.</title>
        <authorList>
            <person name="Moolhuijzen P.M."/>
            <person name="See P.T."/>
            <person name="Shi G."/>
            <person name="Powell H.R."/>
            <person name="Cockram J."/>
            <person name="Jorgensen L.N."/>
            <person name="Benslimane H."/>
            <person name="Strelkov S.E."/>
            <person name="Turner J."/>
            <person name="Liu Z."/>
            <person name="Moffat C.S."/>
        </authorList>
    </citation>
    <scope>NUCLEOTIDE SEQUENCE [LARGE SCALE GENOMIC DNA]</scope>
</reference>
<evidence type="ECO:0000313" key="2">
    <source>
        <dbReference type="EMBL" id="KAF7566818.1"/>
    </source>
</evidence>
<reference evidence="3" key="3">
    <citation type="journal article" date="2022" name="bioRxiv">
        <title>A global pangenome for the wheat fungal pathogen Pyrenophora tritici-repentis and prediction of effector protein structural homology.</title>
        <authorList>
            <person name="Moolhuijzen P."/>
            <person name="See P.T."/>
            <person name="Shi G."/>
            <person name="Powell H.R."/>
            <person name="Cockram J."/>
            <person name="Jorgensen L.N."/>
            <person name="Benslimane H."/>
            <person name="Strelkov S.E."/>
            <person name="Turner J."/>
            <person name="Liu Z."/>
            <person name="Moffat C.S."/>
        </authorList>
    </citation>
    <scope>NUCLEOTIDE SEQUENCE</scope>
    <source>
        <strain evidence="3">86-124</strain>
    </source>
</reference>
<dbReference type="EMBL" id="NQIK02000009">
    <property type="protein sequence ID" value="KAF7566818.1"/>
    <property type="molecule type" value="Genomic_DNA"/>
</dbReference>
<dbReference type="EMBL" id="NRDI02000026">
    <property type="protein sequence ID" value="KAI1508466.1"/>
    <property type="molecule type" value="Genomic_DNA"/>
</dbReference>
<dbReference type="Proteomes" id="UP000245464">
    <property type="component" value="Chromosome 9"/>
</dbReference>
<protein>
    <submittedName>
        <fullName evidence="2">Uncharacterized protein</fullName>
    </submittedName>
</protein>
<accession>A0A2W1G848</accession>
<name>A0A2W1G848_9PLEO</name>
<evidence type="ECO:0000256" key="1">
    <source>
        <dbReference type="SAM" id="MobiDB-lite"/>
    </source>
</evidence>
<gene>
    <name evidence="3" type="ORF">Ptr86124_012688</name>
    <name evidence="2" type="ORF">PtrM4_151380</name>
</gene>
<reference evidence="2 4" key="1">
    <citation type="journal article" date="2018" name="BMC Genomics">
        <title>Comparative genomics of the wheat fungal pathogen Pyrenophora tritici-repentis reveals chromosomal variations and genome plasticity.</title>
        <authorList>
            <person name="Moolhuijzen P."/>
            <person name="See P.T."/>
            <person name="Hane J.K."/>
            <person name="Shi G."/>
            <person name="Liu Z."/>
            <person name="Oliver R.P."/>
            <person name="Moffat C.S."/>
        </authorList>
    </citation>
    <scope>NUCLEOTIDE SEQUENCE [LARGE SCALE GENOMIC DNA]</scope>
    <source>
        <strain evidence="2">M4</strain>
    </source>
</reference>
<dbReference type="AlphaFoldDB" id="A0A2W1G848"/>
<keyword evidence="5" id="KW-1185">Reference proteome</keyword>